<dbReference type="Proteomes" id="UP001181622">
    <property type="component" value="Unassembled WGS sequence"/>
</dbReference>
<evidence type="ECO:0000313" key="2">
    <source>
        <dbReference type="EMBL" id="MDR4308326.1"/>
    </source>
</evidence>
<accession>A0ABU1DJN0</accession>
<organism evidence="2 3">
    <name type="scientific">Chelatococcus sambhunathii</name>
    <dbReference type="NCBI Taxonomy" id="363953"/>
    <lineage>
        <taxon>Bacteria</taxon>
        <taxon>Pseudomonadati</taxon>
        <taxon>Pseudomonadota</taxon>
        <taxon>Alphaproteobacteria</taxon>
        <taxon>Hyphomicrobiales</taxon>
        <taxon>Chelatococcaceae</taxon>
        <taxon>Chelatococcus</taxon>
    </lineage>
</organism>
<name>A0ABU1DJN0_9HYPH</name>
<evidence type="ECO:0000313" key="3">
    <source>
        <dbReference type="Proteomes" id="UP001181622"/>
    </source>
</evidence>
<sequence>MRPRILARCTVALAALVAAQPAAADERLADPSGVFAYVVGDGWVADPDGNGFAIRCDGTDCGDAGAWCETAISGELPDAAVQDFLKEAPGTIDAKVRASAGSEAKFVPTTPMSWRDVGRKAGFYGEYDLKIKGEETLKSVVLHASSRKRLVILTCFSDAKRLPMIREIVEKSELPS</sequence>
<gene>
    <name evidence="2" type="ORF">IHQ68_17040</name>
</gene>
<evidence type="ECO:0000256" key="1">
    <source>
        <dbReference type="SAM" id="SignalP"/>
    </source>
</evidence>
<protein>
    <recommendedName>
        <fullName evidence="4">DUF1795 domain-containing protein</fullName>
    </recommendedName>
</protein>
<feature type="chain" id="PRO_5045881758" description="DUF1795 domain-containing protein" evidence="1">
    <location>
        <begin position="25"/>
        <end position="176"/>
    </location>
</feature>
<proteinExistence type="predicted"/>
<keyword evidence="3" id="KW-1185">Reference proteome</keyword>
<dbReference type="RefSeq" id="WP_309393986.1">
    <property type="nucleotide sequence ID" value="NZ_JADBEO010000047.1"/>
</dbReference>
<reference evidence="2" key="1">
    <citation type="submission" date="2020-10" db="EMBL/GenBank/DDBJ databases">
        <authorList>
            <person name="Abbas A."/>
            <person name="Razzaq R."/>
            <person name="Waqas M."/>
            <person name="Abbas N."/>
            <person name="Nielsen T.K."/>
            <person name="Hansen L.H."/>
            <person name="Hussain S."/>
            <person name="Shahid M."/>
        </authorList>
    </citation>
    <scope>NUCLEOTIDE SEQUENCE</scope>
    <source>
        <strain evidence="2">S14</strain>
    </source>
</reference>
<evidence type="ECO:0008006" key="4">
    <source>
        <dbReference type="Google" id="ProtNLM"/>
    </source>
</evidence>
<feature type="signal peptide" evidence="1">
    <location>
        <begin position="1"/>
        <end position="24"/>
    </location>
</feature>
<comment type="caution">
    <text evidence="2">The sequence shown here is derived from an EMBL/GenBank/DDBJ whole genome shotgun (WGS) entry which is preliminary data.</text>
</comment>
<dbReference type="EMBL" id="JADBEO010000047">
    <property type="protein sequence ID" value="MDR4308326.1"/>
    <property type="molecule type" value="Genomic_DNA"/>
</dbReference>
<keyword evidence="1" id="KW-0732">Signal</keyword>